<dbReference type="Proteomes" id="UP000284706">
    <property type="component" value="Unassembled WGS sequence"/>
</dbReference>
<dbReference type="OrthoDB" id="3026831at2759"/>
<evidence type="ECO:0008006" key="4">
    <source>
        <dbReference type="Google" id="ProtNLM"/>
    </source>
</evidence>
<dbReference type="AlphaFoldDB" id="A0A409Y9Q1"/>
<sequence length="540" mass="59957">MQNFLDAILSLAHISRPASPSTHCLQLLDTLNGISPSLKDAKEALSSTIRTFDLSRYRKKRRAWILLEQAADVAVRIGSLIENKRGPLSFELVTDLKCILRDIRVFLQSGLPRKQGLSLRCSELSERLTGVLMRAEALKELPTASANDHRDVEPQEKLESMHSPPFSGESESVTAISHFSRAHHLVVNGGTYTNVLNNYTAAEDQNAGQMHKGMIEGVPAVGGLNDHYDTWLMSQQISSEDLILEQEIFRGQVYRFYSAKSHDAVVAVKVYEGAEANKECSQAATFYKQILHPNLPRLRGVSAFDCQNYFLVFQGEYEGTLDHVLGQALNRGLKPALSMGLQTVIGLATFEAACRAHYAGCVRRTLVDEHENDDKLPGESVKYLQGTGQLSGSNLNGSDSLMGHTACPEAEGYRWELVWKPMNAPSSNATLAEISHEFQDLFKVNLLTTSSPPALRWRRGRYVTRALHRCPGYKRFEITLTSLVKSSGIVVHSSPVPQEICLVCKQVVKDDETFRCACGRGGTHIPCACIVQFLSFHNRR</sequence>
<keyword evidence="3" id="KW-1185">Reference proteome</keyword>
<feature type="compositionally biased region" description="Basic and acidic residues" evidence="1">
    <location>
        <begin position="147"/>
        <end position="160"/>
    </location>
</feature>
<comment type="caution">
    <text evidence="2">The sequence shown here is derived from an EMBL/GenBank/DDBJ whole genome shotgun (WGS) entry which is preliminary data.</text>
</comment>
<dbReference type="InParanoid" id="A0A409Y9Q1"/>
<evidence type="ECO:0000313" key="2">
    <source>
        <dbReference type="EMBL" id="PPQ99697.1"/>
    </source>
</evidence>
<dbReference type="EMBL" id="NHYE01001048">
    <property type="protein sequence ID" value="PPQ99697.1"/>
    <property type="molecule type" value="Genomic_DNA"/>
</dbReference>
<reference evidence="2 3" key="1">
    <citation type="journal article" date="2018" name="Evol. Lett.">
        <title>Horizontal gene cluster transfer increased hallucinogenic mushroom diversity.</title>
        <authorList>
            <person name="Reynolds H.T."/>
            <person name="Vijayakumar V."/>
            <person name="Gluck-Thaler E."/>
            <person name="Korotkin H.B."/>
            <person name="Matheny P.B."/>
            <person name="Slot J.C."/>
        </authorList>
    </citation>
    <scope>NUCLEOTIDE SEQUENCE [LARGE SCALE GENOMIC DNA]</scope>
    <source>
        <strain evidence="2 3">SRW20</strain>
    </source>
</reference>
<feature type="region of interest" description="Disordered" evidence="1">
    <location>
        <begin position="143"/>
        <end position="167"/>
    </location>
</feature>
<name>A0A409Y9Q1_9AGAR</name>
<accession>A0A409Y9Q1</accession>
<organism evidence="2 3">
    <name type="scientific">Gymnopilus dilepis</name>
    <dbReference type="NCBI Taxonomy" id="231916"/>
    <lineage>
        <taxon>Eukaryota</taxon>
        <taxon>Fungi</taxon>
        <taxon>Dikarya</taxon>
        <taxon>Basidiomycota</taxon>
        <taxon>Agaricomycotina</taxon>
        <taxon>Agaricomycetes</taxon>
        <taxon>Agaricomycetidae</taxon>
        <taxon>Agaricales</taxon>
        <taxon>Agaricineae</taxon>
        <taxon>Hymenogastraceae</taxon>
        <taxon>Gymnopilus</taxon>
    </lineage>
</organism>
<evidence type="ECO:0000256" key="1">
    <source>
        <dbReference type="SAM" id="MobiDB-lite"/>
    </source>
</evidence>
<dbReference type="STRING" id="231916.A0A409Y9Q1"/>
<dbReference type="SUPFAM" id="SSF56112">
    <property type="entry name" value="Protein kinase-like (PK-like)"/>
    <property type="match status" value="1"/>
</dbReference>
<dbReference type="Gene3D" id="3.30.200.20">
    <property type="entry name" value="Phosphorylase Kinase, domain 1"/>
    <property type="match status" value="1"/>
</dbReference>
<gene>
    <name evidence="2" type="ORF">CVT26_009152</name>
</gene>
<evidence type="ECO:0000313" key="3">
    <source>
        <dbReference type="Proteomes" id="UP000284706"/>
    </source>
</evidence>
<proteinExistence type="predicted"/>
<dbReference type="InterPro" id="IPR011009">
    <property type="entry name" value="Kinase-like_dom_sf"/>
</dbReference>
<protein>
    <recommendedName>
        <fullName evidence="4">Protein kinase domain-containing protein</fullName>
    </recommendedName>
</protein>